<evidence type="ECO:0000313" key="19">
    <source>
        <dbReference type="Proteomes" id="UP000288805"/>
    </source>
</evidence>
<dbReference type="AlphaFoldDB" id="A0A438J4T1"/>
<dbReference type="InterPro" id="IPR044440">
    <property type="entry name" value="GABAb_receptor_plant_PBP1"/>
</dbReference>
<dbReference type="CDD" id="cd19990">
    <property type="entry name" value="PBP1_GABAb_receptor_plant"/>
    <property type="match status" value="1"/>
</dbReference>
<keyword evidence="11 13" id="KW-1071">Ligand-gated ion channel</keyword>
<dbReference type="PANTHER" id="PTHR34836">
    <property type="entry name" value="OS06G0188250 PROTEIN"/>
    <property type="match status" value="1"/>
</dbReference>
<feature type="chain" id="PRO_5019397719" description="Glutamate receptor" evidence="16">
    <location>
        <begin position="27"/>
        <end position="876"/>
    </location>
</feature>
<evidence type="ECO:0000256" key="5">
    <source>
        <dbReference type="ARBA" id="ARBA00022729"/>
    </source>
</evidence>
<accession>A0A438J4T1</accession>
<keyword evidence="12 13" id="KW-0407">Ion channel</keyword>
<evidence type="ECO:0000256" key="13">
    <source>
        <dbReference type="PIRNR" id="PIRNR037090"/>
    </source>
</evidence>
<dbReference type="SUPFAM" id="SSF53822">
    <property type="entry name" value="Periplasmic binding protein-like I"/>
    <property type="match status" value="1"/>
</dbReference>
<dbReference type="GO" id="GO:0016020">
    <property type="term" value="C:membrane"/>
    <property type="evidence" value="ECO:0007669"/>
    <property type="project" value="UniProtKB-SubCell"/>
</dbReference>
<keyword evidence="6 15" id="KW-1133">Transmembrane helix</keyword>
<feature type="signal peptide" evidence="16">
    <location>
        <begin position="1"/>
        <end position="26"/>
    </location>
</feature>
<dbReference type="KEGG" id="vvi:100243505"/>
<evidence type="ECO:0000256" key="12">
    <source>
        <dbReference type="ARBA" id="ARBA00023303"/>
    </source>
</evidence>
<evidence type="ECO:0000259" key="17">
    <source>
        <dbReference type="SMART" id="SM00079"/>
    </source>
</evidence>
<dbReference type="SUPFAM" id="SSF53850">
    <property type="entry name" value="Periplasmic binding protein-like II"/>
    <property type="match status" value="1"/>
</dbReference>
<dbReference type="FunFam" id="1.10.287.70:FF:000172">
    <property type="entry name" value="Glutamate receptor"/>
    <property type="match status" value="1"/>
</dbReference>
<dbReference type="Gene3D" id="3.40.50.2300">
    <property type="match status" value="2"/>
</dbReference>
<dbReference type="Gene3D" id="1.10.287.70">
    <property type="match status" value="1"/>
</dbReference>
<evidence type="ECO:0000256" key="6">
    <source>
        <dbReference type="ARBA" id="ARBA00022989"/>
    </source>
</evidence>
<evidence type="ECO:0000256" key="7">
    <source>
        <dbReference type="ARBA" id="ARBA00023065"/>
    </source>
</evidence>
<dbReference type="EMBL" id="QGNW01000063">
    <property type="protein sequence ID" value="RVX03971.1"/>
    <property type="molecule type" value="Genomic_DNA"/>
</dbReference>
<dbReference type="FunFam" id="3.40.50.2300:FF:000188">
    <property type="entry name" value="Glutamate receptor"/>
    <property type="match status" value="1"/>
</dbReference>
<evidence type="ECO:0000256" key="15">
    <source>
        <dbReference type="SAM" id="Phobius"/>
    </source>
</evidence>
<feature type="disulfide bond" evidence="14">
    <location>
        <begin position="724"/>
        <end position="779"/>
    </location>
</feature>
<comment type="caution">
    <text evidence="18">The sequence shown here is derived from an EMBL/GenBank/DDBJ whole genome shotgun (WGS) entry which is preliminary data.</text>
</comment>
<keyword evidence="7 13" id="KW-0406">Ion transport</keyword>
<dbReference type="GO" id="GO:0015276">
    <property type="term" value="F:ligand-gated monoatomic ion channel activity"/>
    <property type="evidence" value="ECO:0007669"/>
    <property type="project" value="InterPro"/>
</dbReference>
<keyword evidence="10" id="KW-0325">Glycoprotein</keyword>
<dbReference type="InterPro" id="IPR001320">
    <property type="entry name" value="Iontro_rcpt_C"/>
</dbReference>
<dbReference type="Pfam" id="PF01094">
    <property type="entry name" value="ANF_receptor"/>
    <property type="match status" value="1"/>
</dbReference>
<evidence type="ECO:0000256" key="2">
    <source>
        <dbReference type="ARBA" id="ARBA00008685"/>
    </source>
</evidence>
<organism evidence="18 19">
    <name type="scientific">Vitis vinifera</name>
    <name type="common">Grape</name>
    <dbReference type="NCBI Taxonomy" id="29760"/>
    <lineage>
        <taxon>Eukaryota</taxon>
        <taxon>Viridiplantae</taxon>
        <taxon>Streptophyta</taxon>
        <taxon>Embryophyta</taxon>
        <taxon>Tracheophyta</taxon>
        <taxon>Spermatophyta</taxon>
        <taxon>Magnoliopsida</taxon>
        <taxon>eudicotyledons</taxon>
        <taxon>Gunneridae</taxon>
        <taxon>Pentapetalae</taxon>
        <taxon>rosids</taxon>
        <taxon>Vitales</taxon>
        <taxon>Vitaceae</taxon>
        <taxon>Viteae</taxon>
        <taxon>Vitis</taxon>
    </lineage>
</organism>
<comment type="similarity">
    <text evidence="2 13">Belongs to the glutamate-gated ion channel (TC 1.A.10.1) family.</text>
</comment>
<evidence type="ECO:0000256" key="1">
    <source>
        <dbReference type="ARBA" id="ARBA00004141"/>
    </source>
</evidence>
<feature type="domain" description="Ionotropic glutamate receptor C-terminal" evidence="17">
    <location>
        <begin position="445"/>
        <end position="776"/>
    </location>
</feature>
<evidence type="ECO:0000256" key="8">
    <source>
        <dbReference type="ARBA" id="ARBA00023136"/>
    </source>
</evidence>
<dbReference type="OrthoDB" id="5984008at2759"/>
<evidence type="ECO:0000256" key="14">
    <source>
        <dbReference type="PIRSR" id="PIRSR037090-50"/>
    </source>
</evidence>
<dbReference type="PIRSF" id="PIRSF037090">
    <property type="entry name" value="Iontro_Glu-like_rcpt_pln"/>
    <property type="match status" value="1"/>
</dbReference>
<feature type="transmembrane region" description="Helical" evidence="15">
    <location>
        <begin position="561"/>
        <end position="580"/>
    </location>
</feature>
<dbReference type="InterPro" id="IPR017103">
    <property type="entry name" value="Iontropic_Glu_rcpt_pln"/>
</dbReference>
<keyword evidence="4 15" id="KW-0812">Transmembrane</keyword>
<dbReference type="Gene3D" id="3.40.190.10">
    <property type="entry name" value="Periplasmic binding protein-like II"/>
    <property type="match status" value="3"/>
</dbReference>
<dbReference type="FunFam" id="3.40.190.10:FF:000054">
    <property type="entry name" value="Glutamate receptor"/>
    <property type="match status" value="1"/>
</dbReference>
<name>A0A438J4T1_VITVI</name>
<sequence>MGYLQMSRFFLSFMAWVLLLSPAAAAADHGGTSHSDGSIGVIVDYGSRVGKEEKVAMELAIDDFYKKTNQRLVLHSRDSQGDPLRARLSAMDLIEKQQVQAIVGLHTWEEVSLVAEVGGQARIPILSLADSTPKWATDRWPFLVQASPSRYLQMNAVAAIVGSWQWRWITVIYEDTDSAATDIIPCLVDALKQVGSEIGYLLALPPFTVNSSSPLSGELEGLKGRQSRVFVLHSSLSMAAHLFETANELGMMEEGYVWIITDRTTNLIHSMNSATISSMQGILGVRSYFSQSGPRFQGFYLRFREKFHSLYPKEDNHEPGIFALQAYDAVWSVALAMETAPSSKKGLIQPFLERIAISDFHGLNSRIQFNRRSLAPQRIFQIINVIGKSYRELGFWFEGSGFSKTTNEKSTYSRQLQVLGQVLWPGGPWSVPRGWSLPTSQKPLRIGVPQHGTFKQFVNVTYDGSHYSVTGFSIEVFNATLEHLKYHLTYELIPYSGNFDSLVEQVHLKEFDAVVGDISIISKRWEHADFTHPYSEPGLVMIVPVETESRPWLFIKPFTKAMWVLTGVITIYSGCVVWLIERNHTSAFEGSILSQTATLLCMSFTTLFSLHGEKLHSNLSRLSMVVWLFVALVITQSYTANLSTLLTVQQLKPSVKSLKDNNFVVGCSFRSFIPKYLEEVLGIDPKNMKDIRSFEEYPQAFRRGEIAATFMESLYAEVFLAQYCKGFVTVGPTFRVGGLGFVFPKGSTILPDISEAVVKLYEKGEIMYLRNKLVHSQKCLEVEAEDDHSISPDSLWVLFLATGATSTVSLAIYVAGQMQHFQDFMLENIGIWRLISAAMRSWMHHHAQRTQFSGGDLKRTSSLVELGTYRGSHGNV</sequence>
<gene>
    <name evidence="18" type="primary">GLR2.7_24</name>
    <name evidence="18" type="ORF">CK203_021597</name>
</gene>
<keyword evidence="8 13" id="KW-0472">Membrane</keyword>
<reference evidence="18 19" key="1">
    <citation type="journal article" date="2018" name="PLoS Genet.">
        <title>Population sequencing reveals clonal diversity and ancestral inbreeding in the grapevine cultivar Chardonnay.</title>
        <authorList>
            <person name="Roach M.J."/>
            <person name="Johnson D.L."/>
            <person name="Bohlmann J."/>
            <person name="van Vuuren H.J."/>
            <person name="Jones S.J."/>
            <person name="Pretorius I.S."/>
            <person name="Schmidt S.A."/>
            <person name="Borneman A.R."/>
        </authorList>
    </citation>
    <scope>NUCLEOTIDE SEQUENCE [LARGE SCALE GENOMIC DNA]</scope>
    <source>
        <strain evidence="19">cv. Chardonnay</strain>
        <tissue evidence="18">Leaf</tissue>
    </source>
</reference>
<dbReference type="InterPro" id="IPR001828">
    <property type="entry name" value="ANF_lig-bd_rcpt"/>
</dbReference>
<comment type="subcellular location">
    <subcellularLocation>
        <location evidence="1">Membrane</location>
        <topology evidence="1">Multi-pass membrane protein</topology>
    </subcellularLocation>
</comment>
<comment type="function">
    <text evidence="13">Glutamate-gated receptor that probably acts as non-selective cation channel.</text>
</comment>
<dbReference type="SMART" id="SM00079">
    <property type="entry name" value="PBPe"/>
    <property type="match status" value="1"/>
</dbReference>
<feature type="transmembrane region" description="Helical" evidence="15">
    <location>
        <begin position="795"/>
        <end position="816"/>
    </location>
</feature>
<feature type="transmembrane region" description="Helical" evidence="15">
    <location>
        <begin position="592"/>
        <end position="612"/>
    </location>
</feature>
<dbReference type="PANTHER" id="PTHR34836:SF9">
    <property type="entry name" value="RECEPTOR LIGAND BINDING REGION DOMAIN-CONTAINING PROTEIN"/>
    <property type="match status" value="1"/>
</dbReference>
<feature type="transmembrane region" description="Helical" evidence="15">
    <location>
        <begin position="624"/>
        <end position="648"/>
    </location>
</feature>
<dbReference type="Proteomes" id="UP000288805">
    <property type="component" value="Unassembled WGS sequence"/>
</dbReference>
<evidence type="ECO:0000256" key="10">
    <source>
        <dbReference type="ARBA" id="ARBA00023180"/>
    </source>
</evidence>
<dbReference type="InterPro" id="IPR015683">
    <property type="entry name" value="Ionotropic_Glu_rcpt"/>
</dbReference>
<evidence type="ECO:0000313" key="18">
    <source>
        <dbReference type="EMBL" id="RVX03971.1"/>
    </source>
</evidence>
<protein>
    <recommendedName>
        <fullName evidence="13">Glutamate receptor</fullName>
    </recommendedName>
</protein>
<proteinExistence type="inferred from homology"/>
<dbReference type="SMR" id="A0A438J4T1"/>
<keyword evidence="3 13" id="KW-0813">Transport</keyword>
<dbReference type="CDD" id="cd13686">
    <property type="entry name" value="GluR_Plant"/>
    <property type="match status" value="1"/>
</dbReference>
<evidence type="ECO:0000256" key="4">
    <source>
        <dbReference type="ARBA" id="ARBA00022692"/>
    </source>
</evidence>
<keyword evidence="14" id="KW-1015">Disulfide bond</keyword>
<keyword evidence="5 16" id="KW-0732">Signal</keyword>
<keyword evidence="9 13" id="KW-0675">Receptor</keyword>
<evidence type="ECO:0000256" key="16">
    <source>
        <dbReference type="SAM" id="SignalP"/>
    </source>
</evidence>
<dbReference type="Pfam" id="PF00060">
    <property type="entry name" value="Lig_chan"/>
    <property type="match status" value="1"/>
</dbReference>
<evidence type="ECO:0000256" key="11">
    <source>
        <dbReference type="ARBA" id="ARBA00023286"/>
    </source>
</evidence>
<evidence type="ECO:0000256" key="9">
    <source>
        <dbReference type="ARBA" id="ARBA00023170"/>
    </source>
</evidence>
<evidence type="ECO:0000256" key="3">
    <source>
        <dbReference type="ARBA" id="ARBA00022448"/>
    </source>
</evidence>
<dbReference type="InterPro" id="IPR028082">
    <property type="entry name" value="Peripla_BP_I"/>
</dbReference>